<organism evidence="9 10">
    <name type="scientific">Massilia frigida</name>
    <dbReference type="NCBI Taxonomy" id="2609281"/>
    <lineage>
        <taxon>Bacteria</taxon>
        <taxon>Pseudomonadati</taxon>
        <taxon>Pseudomonadota</taxon>
        <taxon>Betaproteobacteria</taxon>
        <taxon>Burkholderiales</taxon>
        <taxon>Oxalobacteraceae</taxon>
        <taxon>Telluria group</taxon>
        <taxon>Massilia</taxon>
    </lineage>
</organism>
<feature type="domain" description="FAD-binding" evidence="8">
    <location>
        <begin position="166"/>
        <end position="356"/>
    </location>
</feature>
<evidence type="ECO:0000256" key="7">
    <source>
        <dbReference type="ARBA" id="ARBA00023033"/>
    </source>
</evidence>
<sequence length="408" mass="42777">MPYMTSPNSSSARHQSAVCIVGNGAIAKTAALGFAQAGHSVTVLVPPSASITPAAAGEPAWDVRVYALNHTAHGLLSSLKVWGALDMDRVAAVDTMAVNGDGARPGDLAFDAFGAHVGALAWIVEDRNLNQALDAALRFAANVTIVQGRAVSLALEADGASVRLADGSAIASALVVGADGGQSWVRGQCDIGVDYRAYHQRAVVANFSCDKPHHGVAHQWFTGEEGIVALLPLPGKRVSLVWSAPDALADTLMNESLGELAVRLAVLAGDKLGELKPLQPEAVKDLPLALIRPHAIVAPRVALVGDAAHVVHPLAGHGMNLGFADVAGLLKTIAAREPQRAIGDERVLARYARARKEDILLMQVATDGLARLFGTNLEPVRIARNLGLNLLDKLPVLKRRLMSHAMGK</sequence>
<dbReference type="SUPFAM" id="SSF51905">
    <property type="entry name" value="FAD/NAD(P)-binding domain"/>
    <property type="match status" value="1"/>
</dbReference>
<reference evidence="9 10" key="1">
    <citation type="submission" date="2019-10" db="EMBL/GenBank/DDBJ databases">
        <title>Taxonomy of Antarctic Massilia spp.: description of Massilia rubra sp. nov., Massilia aquatica sp. nov., Massilia mucilaginosa sp. nov., Massilia frigida sp. nov. isolated from streams, lakes and regoliths.</title>
        <authorList>
            <person name="Holochova P."/>
            <person name="Sedlacek I."/>
            <person name="Kralova S."/>
            <person name="Maslanova I."/>
            <person name="Busse H.-J."/>
            <person name="Stankova E."/>
            <person name="Vrbovska V."/>
            <person name="Kovarovic V."/>
            <person name="Bartak M."/>
            <person name="Svec P."/>
            <person name="Pantucek R."/>
        </authorList>
    </citation>
    <scope>NUCLEOTIDE SEQUENCE [LARGE SCALE GENOMIC DNA]</scope>
    <source>
        <strain evidence="9 10">CCM 8695</strain>
    </source>
</reference>
<comment type="caution">
    <text evidence="9">The sequence shown here is derived from an EMBL/GenBank/DDBJ whole genome shotgun (WGS) entry which is preliminary data.</text>
</comment>
<dbReference type="PANTHER" id="PTHR43876">
    <property type="entry name" value="UBIQUINONE BIOSYNTHESIS MONOOXYGENASE COQ6, MITOCHONDRIAL"/>
    <property type="match status" value="1"/>
</dbReference>
<evidence type="ECO:0000256" key="1">
    <source>
        <dbReference type="ARBA" id="ARBA00001974"/>
    </source>
</evidence>
<evidence type="ECO:0000256" key="4">
    <source>
        <dbReference type="ARBA" id="ARBA00022630"/>
    </source>
</evidence>
<dbReference type="PRINTS" id="PR00420">
    <property type="entry name" value="RNGMNOXGNASE"/>
</dbReference>
<proteinExistence type="inferred from homology"/>
<keyword evidence="4" id="KW-0285">Flavoprotein</keyword>
<dbReference type="PANTHER" id="PTHR43876:SF7">
    <property type="entry name" value="UBIQUINONE BIOSYNTHESIS MONOOXYGENASE COQ6, MITOCHONDRIAL"/>
    <property type="match status" value="1"/>
</dbReference>
<keyword evidence="10" id="KW-1185">Reference proteome</keyword>
<protein>
    <submittedName>
        <fullName evidence="9">Oxygenase</fullName>
    </submittedName>
</protein>
<evidence type="ECO:0000256" key="2">
    <source>
        <dbReference type="ARBA" id="ARBA00004749"/>
    </source>
</evidence>
<evidence type="ECO:0000256" key="6">
    <source>
        <dbReference type="ARBA" id="ARBA00023002"/>
    </source>
</evidence>
<comment type="cofactor">
    <cofactor evidence="1">
        <name>FAD</name>
        <dbReference type="ChEBI" id="CHEBI:57692"/>
    </cofactor>
</comment>
<comment type="pathway">
    <text evidence="2">Cofactor biosynthesis; ubiquinone biosynthesis.</text>
</comment>
<comment type="similarity">
    <text evidence="3">Belongs to the UbiH/COQ6 family.</text>
</comment>
<dbReference type="InterPro" id="IPR036188">
    <property type="entry name" value="FAD/NAD-bd_sf"/>
</dbReference>
<evidence type="ECO:0000313" key="10">
    <source>
        <dbReference type="Proteomes" id="UP000621455"/>
    </source>
</evidence>
<evidence type="ECO:0000259" key="8">
    <source>
        <dbReference type="Pfam" id="PF01494"/>
    </source>
</evidence>
<dbReference type="Proteomes" id="UP000621455">
    <property type="component" value="Unassembled WGS sequence"/>
</dbReference>
<dbReference type="EMBL" id="WHJG01000023">
    <property type="protein sequence ID" value="NHZ81564.1"/>
    <property type="molecule type" value="Genomic_DNA"/>
</dbReference>
<name>A0ABX0N8S3_9BURK</name>
<evidence type="ECO:0000256" key="3">
    <source>
        <dbReference type="ARBA" id="ARBA00005349"/>
    </source>
</evidence>
<dbReference type="InterPro" id="IPR002938">
    <property type="entry name" value="FAD-bd"/>
</dbReference>
<keyword evidence="6" id="KW-0560">Oxidoreductase</keyword>
<evidence type="ECO:0000256" key="5">
    <source>
        <dbReference type="ARBA" id="ARBA00022827"/>
    </source>
</evidence>
<accession>A0ABX0N8S3</accession>
<dbReference type="InterPro" id="IPR010971">
    <property type="entry name" value="UbiH/COQ6"/>
</dbReference>
<dbReference type="NCBIfam" id="TIGR01988">
    <property type="entry name" value="Ubi-OHases"/>
    <property type="match status" value="1"/>
</dbReference>
<evidence type="ECO:0000313" key="9">
    <source>
        <dbReference type="EMBL" id="NHZ81564.1"/>
    </source>
</evidence>
<dbReference type="Pfam" id="PF01494">
    <property type="entry name" value="FAD_binding_3"/>
    <property type="match status" value="1"/>
</dbReference>
<gene>
    <name evidence="9" type="ORF">F2P44_20110</name>
</gene>
<dbReference type="InterPro" id="IPR051205">
    <property type="entry name" value="UbiH/COQ6_monooxygenase"/>
</dbReference>
<keyword evidence="7" id="KW-0503">Monooxygenase</keyword>
<dbReference type="Gene3D" id="3.50.50.60">
    <property type="entry name" value="FAD/NAD(P)-binding domain"/>
    <property type="match status" value="2"/>
</dbReference>
<keyword evidence="5" id="KW-0274">FAD</keyword>